<accession>R4Z245</accession>
<organism evidence="2 3">
    <name type="scientific">Candidatus Neomicrothrix parvicella RN1</name>
    <dbReference type="NCBI Taxonomy" id="1229780"/>
    <lineage>
        <taxon>Bacteria</taxon>
        <taxon>Bacillati</taxon>
        <taxon>Actinomycetota</taxon>
        <taxon>Acidimicrobiia</taxon>
        <taxon>Acidimicrobiales</taxon>
        <taxon>Microthrixaceae</taxon>
        <taxon>Candidatus Neomicrothrix</taxon>
    </lineage>
</organism>
<dbReference type="AlphaFoldDB" id="R4Z245"/>
<evidence type="ECO:0000313" key="3">
    <source>
        <dbReference type="Proteomes" id="UP000018291"/>
    </source>
</evidence>
<keyword evidence="3" id="KW-1185">Reference proteome</keyword>
<sequence>MSSTKTAPKPTPSNPLYPYGDMLADSDGRLYDPNGQAVIIDGRHATTHALEAEADAYEQGIFRRPPSGAGSVEAAS</sequence>
<evidence type="ECO:0000256" key="1">
    <source>
        <dbReference type="SAM" id="MobiDB-lite"/>
    </source>
</evidence>
<dbReference type="EMBL" id="CANL01000014">
    <property type="protein sequence ID" value="CCM63316.1"/>
    <property type="molecule type" value="Genomic_DNA"/>
</dbReference>
<dbReference type="RefSeq" id="WP_012225765.1">
    <property type="nucleotide sequence ID" value="NZ_HG422565.1"/>
</dbReference>
<dbReference type="HOGENOM" id="CLU_203063_0_0_11"/>
<dbReference type="Proteomes" id="UP000018291">
    <property type="component" value="Unassembled WGS sequence"/>
</dbReference>
<gene>
    <name evidence="2" type="ORF">BN381_210006</name>
</gene>
<protein>
    <submittedName>
        <fullName evidence="2">Uncharacterized protein</fullName>
    </submittedName>
</protein>
<name>R4Z245_9ACTN</name>
<proteinExistence type="predicted"/>
<comment type="caution">
    <text evidence="2">The sequence shown here is derived from an EMBL/GenBank/DDBJ whole genome shotgun (WGS) entry which is preliminary data.</text>
</comment>
<evidence type="ECO:0000313" key="2">
    <source>
        <dbReference type="EMBL" id="CCM63316.1"/>
    </source>
</evidence>
<feature type="region of interest" description="Disordered" evidence="1">
    <location>
        <begin position="1"/>
        <end position="21"/>
    </location>
</feature>
<reference evidence="2 3" key="1">
    <citation type="journal article" date="2013" name="ISME J.">
        <title>Metabolic model for the filamentous 'Candidatus Microthrix parvicella' based on genomic and metagenomic analyses.</title>
        <authorList>
            <person name="Jon McIlroy S."/>
            <person name="Kristiansen R."/>
            <person name="Albertsen M."/>
            <person name="Michael Karst S."/>
            <person name="Rossetti S."/>
            <person name="Lund Nielsen J."/>
            <person name="Tandoi V."/>
            <person name="James Seviour R."/>
            <person name="Nielsen P.H."/>
        </authorList>
    </citation>
    <scope>NUCLEOTIDE SEQUENCE [LARGE SCALE GENOMIC DNA]</scope>
    <source>
        <strain evidence="2 3">RN1</strain>
    </source>
</reference>